<dbReference type="SUPFAM" id="SSF88697">
    <property type="entry name" value="PUA domain-like"/>
    <property type="match status" value="1"/>
</dbReference>
<dbReference type="EMBL" id="JBBBZM010000007">
    <property type="protein sequence ID" value="KAL0639918.1"/>
    <property type="molecule type" value="Genomic_DNA"/>
</dbReference>
<keyword evidence="6" id="KW-1185">Reference proteome</keyword>
<reference evidence="5 6" key="1">
    <citation type="submission" date="2024-02" db="EMBL/GenBank/DDBJ databases">
        <title>Discinaceae phylogenomics.</title>
        <authorList>
            <person name="Dirks A.C."/>
            <person name="James T.Y."/>
        </authorList>
    </citation>
    <scope>NUCLEOTIDE SEQUENCE [LARGE SCALE GENOMIC DNA]</scope>
    <source>
        <strain evidence="5 6">ACD0624</strain>
    </source>
</reference>
<dbReference type="SMART" id="SM00359">
    <property type="entry name" value="PUA"/>
    <property type="match status" value="1"/>
</dbReference>
<dbReference type="InterPro" id="IPR041366">
    <property type="entry name" value="Pre-PUA"/>
</dbReference>
<dbReference type="PIRSF" id="PIRSF005067">
    <property type="entry name" value="Tma_RNA-bind_prd"/>
    <property type="match status" value="1"/>
</dbReference>
<gene>
    <name evidence="5" type="primary">TMA20</name>
    <name evidence="5" type="ORF">Q9L58_001009</name>
</gene>
<organism evidence="5 6">
    <name type="scientific">Discina gigas</name>
    <dbReference type="NCBI Taxonomy" id="1032678"/>
    <lineage>
        <taxon>Eukaryota</taxon>
        <taxon>Fungi</taxon>
        <taxon>Dikarya</taxon>
        <taxon>Ascomycota</taxon>
        <taxon>Pezizomycotina</taxon>
        <taxon>Pezizomycetes</taxon>
        <taxon>Pezizales</taxon>
        <taxon>Discinaceae</taxon>
        <taxon>Discina</taxon>
    </lineage>
</organism>
<dbReference type="Proteomes" id="UP001447188">
    <property type="component" value="Unassembled WGS sequence"/>
</dbReference>
<dbReference type="Gene3D" id="3.10.400.20">
    <property type="match status" value="1"/>
</dbReference>
<comment type="similarity">
    <text evidence="3">Belongs to the TMA20 family.</text>
</comment>
<evidence type="ECO:0000256" key="1">
    <source>
        <dbReference type="ARBA" id="ARBA00004496"/>
    </source>
</evidence>
<evidence type="ECO:0000313" key="6">
    <source>
        <dbReference type="Proteomes" id="UP001447188"/>
    </source>
</evidence>
<evidence type="ECO:0000256" key="3">
    <source>
        <dbReference type="PIRNR" id="PIRNR005067"/>
    </source>
</evidence>
<keyword evidence="2 3" id="KW-0963">Cytoplasm</keyword>
<dbReference type="CDD" id="cd21155">
    <property type="entry name" value="PUA_MCTS-1-like"/>
    <property type="match status" value="1"/>
</dbReference>
<comment type="caution">
    <text evidence="5">The sequence shown here is derived from an EMBL/GenBank/DDBJ whole genome shotgun (WGS) entry which is preliminary data.</text>
</comment>
<dbReference type="CDD" id="cd11609">
    <property type="entry name" value="MCT1_N"/>
    <property type="match status" value="1"/>
</dbReference>
<dbReference type="PANTHER" id="PTHR22798:SF0">
    <property type="entry name" value="MALIGNANT T-CELL-AMPLIFIED SEQUENCE 1"/>
    <property type="match status" value="1"/>
</dbReference>
<evidence type="ECO:0000259" key="4">
    <source>
        <dbReference type="SMART" id="SM00359"/>
    </source>
</evidence>
<evidence type="ECO:0000313" key="5">
    <source>
        <dbReference type="EMBL" id="KAL0639918.1"/>
    </source>
</evidence>
<sequence>MFKKGFSGSQKTKLKSSVQRSLRTKICEQFPLLAPHIDEIIPKKSQLDLIKAPERIALYSLDHEVLFFQHHDDALFPHLRLVHRFPQCFPTLQIDRGAIRFVLSGAQLMCPGLTSPGAKLPDAENNVAAGVVVAINAEGKSNACMVGLLKMDTEKIKLVSRGVGVETVHYLGDGLWKSDSD</sequence>
<dbReference type="InterPro" id="IPR015947">
    <property type="entry name" value="PUA-like_sf"/>
</dbReference>
<comment type="function">
    <text evidence="3">Involved in translation.</text>
</comment>
<dbReference type="PANTHER" id="PTHR22798">
    <property type="entry name" value="MCT-1 PROTEIN"/>
    <property type="match status" value="1"/>
</dbReference>
<dbReference type="InterPro" id="IPR048248">
    <property type="entry name" value="PUA_eIF2d-like"/>
</dbReference>
<feature type="domain" description="PUA" evidence="4">
    <location>
        <begin position="90"/>
        <end position="172"/>
    </location>
</feature>
<dbReference type="NCBIfam" id="TIGR00451">
    <property type="entry name" value="unchar_dom_2"/>
    <property type="match status" value="1"/>
</dbReference>
<dbReference type="Pfam" id="PF26292">
    <property type="entry name" value="PUA_elF2D"/>
    <property type="match status" value="1"/>
</dbReference>
<dbReference type="PROSITE" id="PS50890">
    <property type="entry name" value="PUA"/>
    <property type="match status" value="1"/>
</dbReference>
<proteinExistence type="inferred from homology"/>
<evidence type="ECO:0000256" key="2">
    <source>
        <dbReference type="ARBA" id="ARBA00022490"/>
    </source>
</evidence>
<dbReference type="InterPro" id="IPR002478">
    <property type="entry name" value="PUA"/>
</dbReference>
<accession>A0ABR3GVN1</accession>
<name>A0ABR3GVN1_9PEZI</name>
<protein>
    <recommendedName>
        <fullName evidence="3">Translation machinery-associated protein 20</fullName>
    </recommendedName>
</protein>
<comment type="subcellular location">
    <subcellularLocation>
        <location evidence="1 3">Cytoplasm</location>
    </subcellularLocation>
</comment>
<dbReference type="Pfam" id="PF17832">
    <property type="entry name" value="Pre-PUA"/>
    <property type="match status" value="1"/>
</dbReference>
<dbReference type="InterPro" id="IPR004521">
    <property type="entry name" value="Uncharacterised_CHP00451"/>
</dbReference>
<dbReference type="InterPro" id="IPR016437">
    <property type="entry name" value="MCT-1/Tma20"/>
</dbReference>